<gene>
    <name evidence="2" type="ORF">FXF65_41160</name>
</gene>
<comment type="caution">
    <text evidence="2">The sequence shown here is derived from an EMBL/GenBank/DDBJ whole genome shotgun (WGS) entry which is preliminary data.</text>
</comment>
<evidence type="ECO:0000259" key="1">
    <source>
        <dbReference type="Pfam" id="PF12688"/>
    </source>
</evidence>
<evidence type="ECO:0000313" key="2">
    <source>
        <dbReference type="EMBL" id="TYC07658.1"/>
    </source>
</evidence>
<sequence length="164" mass="17994">MINAVPDWERRIDELWATFDEYEPEDFLAKVKELTGELPDGDATAQYELASAHDSIGNEAEAAVHYRQAFAAGLTGPRRRQATIQFASTLRNLGQAEESVALLTAERDAASDELDDAVTAFLALALTDLGRDREAASLALGALSRHLPRYNRSLSNYAKALLDE</sequence>
<organism evidence="2 3">
    <name type="scientific">Actinomadura syzygii</name>
    <dbReference type="NCBI Taxonomy" id="1427538"/>
    <lineage>
        <taxon>Bacteria</taxon>
        <taxon>Bacillati</taxon>
        <taxon>Actinomycetota</taxon>
        <taxon>Actinomycetes</taxon>
        <taxon>Streptosporangiales</taxon>
        <taxon>Thermomonosporaceae</taxon>
        <taxon>Actinomadura</taxon>
    </lineage>
</organism>
<keyword evidence="3" id="KW-1185">Reference proteome</keyword>
<dbReference type="EMBL" id="VSFF01000020">
    <property type="protein sequence ID" value="TYC07658.1"/>
    <property type="molecule type" value="Genomic_DNA"/>
</dbReference>
<reference evidence="2 3" key="1">
    <citation type="submission" date="2019-08" db="EMBL/GenBank/DDBJ databases">
        <title>Actinomadura sp. nov. CYP1-5 isolated from mountain soil.</title>
        <authorList>
            <person name="Songsumanus A."/>
            <person name="Kuncharoen N."/>
            <person name="Kudo T."/>
            <person name="Yuki M."/>
            <person name="Igarashi Y."/>
            <person name="Tanasupawat S."/>
        </authorList>
    </citation>
    <scope>NUCLEOTIDE SEQUENCE [LARGE SCALE GENOMIC DNA]</scope>
    <source>
        <strain evidence="2 3">GKU157</strain>
    </source>
</reference>
<name>A0A5D0TNG0_9ACTN</name>
<dbReference type="AlphaFoldDB" id="A0A5D0TNG0"/>
<dbReference type="Pfam" id="PF12688">
    <property type="entry name" value="TPR_5"/>
    <property type="match status" value="1"/>
</dbReference>
<dbReference type="InterPro" id="IPR011990">
    <property type="entry name" value="TPR-like_helical_dom_sf"/>
</dbReference>
<protein>
    <submittedName>
        <fullName evidence="2">Tetratricopeptide repeat protein</fullName>
    </submittedName>
</protein>
<dbReference type="Gene3D" id="1.25.40.10">
    <property type="entry name" value="Tetratricopeptide repeat domain"/>
    <property type="match status" value="1"/>
</dbReference>
<proteinExistence type="predicted"/>
<dbReference type="RefSeq" id="WP_148355913.1">
    <property type="nucleotide sequence ID" value="NZ_JBHSBF010000021.1"/>
</dbReference>
<accession>A0A5D0TNG0</accession>
<feature type="domain" description="Tetratrico peptide repeat group 5" evidence="1">
    <location>
        <begin position="44"/>
        <end position="161"/>
    </location>
</feature>
<evidence type="ECO:0000313" key="3">
    <source>
        <dbReference type="Proteomes" id="UP000322634"/>
    </source>
</evidence>
<dbReference type="InterPro" id="IPR041656">
    <property type="entry name" value="TPR_5"/>
</dbReference>
<dbReference type="Proteomes" id="UP000322634">
    <property type="component" value="Unassembled WGS sequence"/>
</dbReference>
<dbReference type="OrthoDB" id="193829at2"/>
<dbReference type="SUPFAM" id="SSF48452">
    <property type="entry name" value="TPR-like"/>
    <property type="match status" value="1"/>
</dbReference>